<protein>
    <submittedName>
        <fullName evidence="1">Jg20507 protein</fullName>
    </submittedName>
</protein>
<accession>A0A8S4QJX2</accession>
<comment type="caution">
    <text evidence="1">The sequence shown here is derived from an EMBL/GenBank/DDBJ whole genome shotgun (WGS) entry which is preliminary data.</text>
</comment>
<dbReference type="GO" id="GO:0035091">
    <property type="term" value="F:phosphatidylinositol binding"/>
    <property type="evidence" value="ECO:0007669"/>
    <property type="project" value="TreeGrafter"/>
</dbReference>
<dbReference type="GO" id="GO:0032456">
    <property type="term" value="P:endocytic recycling"/>
    <property type="evidence" value="ECO:0007669"/>
    <property type="project" value="TreeGrafter"/>
</dbReference>
<dbReference type="Proteomes" id="UP000838756">
    <property type="component" value="Unassembled WGS sequence"/>
</dbReference>
<organism evidence="1 2">
    <name type="scientific">Pararge aegeria aegeria</name>
    <dbReference type="NCBI Taxonomy" id="348720"/>
    <lineage>
        <taxon>Eukaryota</taxon>
        <taxon>Metazoa</taxon>
        <taxon>Ecdysozoa</taxon>
        <taxon>Arthropoda</taxon>
        <taxon>Hexapoda</taxon>
        <taxon>Insecta</taxon>
        <taxon>Pterygota</taxon>
        <taxon>Neoptera</taxon>
        <taxon>Endopterygota</taxon>
        <taxon>Lepidoptera</taxon>
        <taxon>Glossata</taxon>
        <taxon>Ditrysia</taxon>
        <taxon>Papilionoidea</taxon>
        <taxon>Nymphalidae</taxon>
        <taxon>Satyrinae</taxon>
        <taxon>Satyrini</taxon>
        <taxon>Parargina</taxon>
        <taxon>Pararge</taxon>
    </lineage>
</organism>
<sequence length="122" mass="13367">GAAPERKLQANECPHSLYIQNYSTASSSCLAVRKWLFSPAQELRVVSQDDQAAAFIFWQAVEDVNRGVCVAGARLYQLKALQEVRRAPDYLALARTLPGYGDIAFPPARTDCRATPVVAVTV</sequence>
<evidence type="ECO:0000313" key="1">
    <source>
        <dbReference type="EMBL" id="CAH2210361.1"/>
    </source>
</evidence>
<dbReference type="OrthoDB" id="7396436at2759"/>
<dbReference type="Gene3D" id="1.20.80.60">
    <property type="match status" value="1"/>
</dbReference>
<dbReference type="PANTHER" id="PTHR12431">
    <property type="entry name" value="SORTING NEXIN 17 AND 27"/>
    <property type="match status" value="1"/>
</dbReference>
<dbReference type="GO" id="GO:0005769">
    <property type="term" value="C:early endosome"/>
    <property type="evidence" value="ECO:0007669"/>
    <property type="project" value="TreeGrafter"/>
</dbReference>
<dbReference type="EMBL" id="CAKXAJ010007334">
    <property type="protein sequence ID" value="CAH2210361.1"/>
    <property type="molecule type" value="Genomic_DNA"/>
</dbReference>
<gene>
    <name evidence="1" type="primary">jg20507</name>
    <name evidence="1" type="ORF">PAEG_LOCUS2267</name>
</gene>
<keyword evidence="2" id="KW-1185">Reference proteome</keyword>
<feature type="non-terminal residue" evidence="1">
    <location>
        <position position="1"/>
    </location>
</feature>
<feature type="non-terminal residue" evidence="1">
    <location>
        <position position="122"/>
    </location>
</feature>
<dbReference type="PANTHER" id="PTHR12431:SF19">
    <property type="entry name" value="SORTING NEXIN-27"/>
    <property type="match status" value="1"/>
</dbReference>
<proteinExistence type="predicted"/>
<name>A0A8S4QJX2_9NEOP</name>
<dbReference type="GO" id="GO:0006886">
    <property type="term" value="P:intracellular protein transport"/>
    <property type="evidence" value="ECO:0007669"/>
    <property type="project" value="TreeGrafter"/>
</dbReference>
<evidence type="ECO:0000313" key="2">
    <source>
        <dbReference type="Proteomes" id="UP000838756"/>
    </source>
</evidence>
<dbReference type="AlphaFoldDB" id="A0A8S4QJX2"/>
<reference evidence="1" key="1">
    <citation type="submission" date="2022-03" db="EMBL/GenBank/DDBJ databases">
        <authorList>
            <person name="Lindestad O."/>
        </authorList>
    </citation>
    <scope>NUCLEOTIDE SEQUENCE</scope>
</reference>